<protein>
    <submittedName>
        <fullName evidence="1">Uncharacterized protein</fullName>
    </submittedName>
</protein>
<dbReference type="Proteomes" id="UP000281708">
    <property type="component" value="Unassembled WGS sequence"/>
</dbReference>
<reference evidence="1 2" key="1">
    <citation type="submission" date="2018-10" db="EMBL/GenBank/DDBJ databases">
        <title>Marmoricola sp. 4Q3S-7 whole genome shotgun sequence.</title>
        <authorList>
            <person name="Li F."/>
        </authorList>
    </citation>
    <scope>NUCLEOTIDE SEQUENCE [LARGE SCALE GENOMIC DNA]</scope>
    <source>
        <strain evidence="1 2">4Q3S-7</strain>
    </source>
</reference>
<gene>
    <name evidence="1" type="ORF">D9V37_15105</name>
</gene>
<keyword evidence="2" id="KW-1185">Reference proteome</keyword>
<comment type="caution">
    <text evidence="1">The sequence shown here is derived from an EMBL/GenBank/DDBJ whole genome shotgun (WGS) entry which is preliminary data.</text>
</comment>
<organism evidence="1 2">
    <name type="scientific">Nocardioides mangrovicus</name>
    <dbReference type="NCBI Taxonomy" id="2478913"/>
    <lineage>
        <taxon>Bacteria</taxon>
        <taxon>Bacillati</taxon>
        <taxon>Actinomycetota</taxon>
        <taxon>Actinomycetes</taxon>
        <taxon>Propionibacteriales</taxon>
        <taxon>Nocardioidaceae</taxon>
        <taxon>Nocardioides</taxon>
    </lineage>
</organism>
<accession>A0A3L8NWI4</accession>
<evidence type="ECO:0000313" key="1">
    <source>
        <dbReference type="EMBL" id="RLV47510.1"/>
    </source>
</evidence>
<proteinExistence type="predicted"/>
<dbReference type="EMBL" id="RDBE01000010">
    <property type="protein sequence ID" value="RLV47510.1"/>
    <property type="molecule type" value="Genomic_DNA"/>
</dbReference>
<sequence>MMPVLSRGKHRNAKRGACFMEMASYLAGEKWSDHPACTHGLLAAVARDVNDYVEDGARSRIVPLIPSVVGLTTDDPRADAWIAQEVALIALPIAPAPRQRVAAVGLVRCEEVLNDLEGRPTEAMRPEIRAALDAQPHARDWAYRFLRRGRSTSARSFNRRSAPVIARASVAGVAEALGEERDERLVGLLERVVVLCEERFPQAAMASSVVSAASPAERQRTRA</sequence>
<evidence type="ECO:0000313" key="2">
    <source>
        <dbReference type="Proteomes" id="UP000281708"/>
    </source>
</evidence>
<dbReference type="AlphaFoldDB" id="A0A3L8NWI4"/>
<name>A0A3L8NWI4_9ACTN</name>